<evidence type="ECO:0000313" key="5">
    <source>
        <dbReference type="Proteomes" id="UP000775872"/>
    </source>
</evidence>
<feature type="repeat" description="ANK" evidence="3">
    <location>
        <begin position="374"/>
        <end position="406"/>
    </location>
</feature>
<evidence type="ECO:0000313" key="4">
    <source>
        <dbReference type="EMBL" id="CAH0050890.1"/>
    </source>
</evidence>
<keyword evidence="1" id="KW-0677">Repeat</keyword>
<evidence type="ECO:0000256" key="1">
    <source>
        <dbReference type="ARBA" id="ARBA00022737"/>
    </source>
</evidence>
<dbReference type="Proteomes" id="UP000775872">
    <property type="component" value="Unassembled WGS sequence"/>
</dbReference>
<dbReference type="Gene3D" id="1.25.40.20">
    <property type="entry name" value="Ankyrin repeat-containing domain"/>
    <property type="match status" value="2"/>
</dbReference>
<dbReference type="EMBL" id="CABFOC020000038">
    <property type="protein sequence ID" value="CAH0050890.1"/>
    <property type="molecule type" value="Genomic_DNA"/>
</dbReference>
<dbReference type="OrthoDB" id="4772757at2759"/>
<evidence type="ECO:0000256" key="2">
    <source>
        <dbReference type="ARBA" id="ARBA00023043"/>
    </source>
</evidence>
<dbReference type="Pfam" id="PF12796">
    <property type="entry name" value="Ank_2"/>
    <property type="match status" value="1"/>
</dbReference>
<keyword evidence="5" id="KW-1185">Reference proteome</keyword>
<dbReference type="PANTHER" id="PTHR24171">
    <property type="entry name" value="ANKYRIN REPEAT DOMAIN-CONTAINING PROTEIN 39-RELATED"/>
    <property type="match status" value="1"/>
</dbReference>
<organism evidence="4 5">
    <name type="scientific">Clonostachys solani</name>
    <dbReference type="NCBI Taxonomy" id="160281"/>
    <lineage>
        <taxon>Eukaryota</taxon>
        <taxon>Fungi</taxon>
        <taxon>Dikarya</taxon>
        <taxon>Ascomycota</taxon>
        <taxon>Pezizomycotina</taxon>
        <taxon>Sordariomycetes</taxon>
        <taxon>Hypocreomycetidae</taxon>
        <taxon>Hypocreales</taxon>
        <taxon>Bionectriaceae</taxon>
        <taxon>Clonostachys</taxon>
    </lineage>
</organism>
<reference evidence="5" key="1">
    <citation type="submission" date="2019-06" db="EMBL/GenBank/DDBJ databases">
        <authorList>
            <person name="Broberg M."/>
        </authorList>
    </citation>
    <scope>NUCLEOTIDE SEQUENCE [LARGE SCALE GENOMIC DNA]</scope>
</reference>
<reference evidence="4 5" key="2">
    <citation type="submission" date="2021-10" db="EMBL/GenBank/DDBJ databases">
        <authorList>
            <person name="Piombo E."/>
        </authorList>
    </citation>
    <scope>NUCLEOTIDE SEQUENCE [LARGE SCALE GENOMIC DNA]</scope>
</reference>
<keyword evidence="2 3" id="KW-0040">ANK repeat</keyword>
<proteinExistence type="predicted"/>
<dbReference type="InterPro" id="IPR002110">
    <property type="entry name" value="Ankyrin_rpt"/>
</dbReference>
<dbReference type="PROSITE" id="PS50088">
    <property type="entry name" value="ANK_REPEAT"/>
    <property type="match status" value="1"/>
</dbReference>
<protein>
    <submittedName>
        <fullName evidence="4">Uncharacterized protein</fullName>
    </submittedName>
</protein>
<dbReference type="InterPro" id="IPR036770">
    <property type="entry name" value="Ankyrin_rpt-contain_sf"/>
</dbReference>
<name>A0A9P0EKP6_9HYPO</name>
<comment type="caution">
    <text evidence="4">The sequence shown here is derived from an EMBL/GenBank/DDBJ whole genome shotgun (WGS) entry which is preliminary data.</text>
</comment>
<dbReference type="PROSITE" id="PS50297">
    <property type="entry name" value="ANK_REP_REGION"/>
    <property type="match status" value="1"/>
</dbReference>
<dbReference type="SMART" id="SM00248">
    <property type="entry name" value="ANK"/>
    <property type="match status" value="5"/>
</dbReference>
<accession>A0A9P0EKP6</accession>
<gene>
    <name evidence="4" type="ORF">CSOL1703_00014138</name>
</gene>
<evidence type="ECO:0000256" key="3">
    <source>
        <dbReference type="PROSITE-ProRule" id="PRU00023"/>
    </source>
</evidence>
<dbReference type="SUPFAM" id="SSF48403">
    <property type="entry name" value="Ankyrin repeat"/>
    <property type="match status" value="1"/>
</dbReference>
<dbReference type="AlphaFoldDB" id="A0A9P0EKP6"/>
<sequence>MPAIHILDLPEEIVDNILQQAILVRVWPIQTSRQYDSPSGIPRVLRLRLVCKTFNAMFRPALFATRIFDTYLPISADQATQTLRYWPIRSNHGAQQLWHAYLVYRVQNEPDPLAHRYFEVRTAAERLFNTKLTGLSLQSIIDSLCWLALTSVAGRVAPKSYPDHFVIKDGPDVNLLSAAAYLNCQDVVKSLLAEGIDPTQHDDLFPAAIEAAALAGHADLLQILQESLPDIVHPPADRAANPRGFIGHPTLPTVLCKGKADPQAVVGAAMNGDTDLLKMALYPPSRSDLQSTDYFEQPHGKVVERSLPGLTLRAAMLHSKSLGVYRILSDFFAQNKEPFPACHRLDRFCEFGNLEIVKHLLDTGVSINSWRRPRYPSPLHEACRHGHEAIVDLLIERGAHINQRCGRFRTPLYAAVSGGFITIAQKLIDKGAKCDLDVLKKSLSSEYPAMTRLLLPHLSTQVVYSSLNYLVDDKRLDKMPLLSLIGEHPGLSFKNGKVRPPVPPKAESLSHRKLREEGAGHGSFGPWKLSRVESWLLS</sequence>